<sequence length="383" mass="41490">MFKVVVGHSNDPDSVEAVAEILEQCLESLAEEAPQAGILFAAFDFDHSLILQQIKQQFPDLELIGGTSSAEISSRLGYQEDSLTLMLFCSDEIEITAGIGYQASHNPRAAVQQAIAPAKSKSSQEISLCLSFIDGLHLSGSKIVEAIKQELNSKIPVFGGVTADDMKFEQTYQFYDQEVCTDAIVTLIFSGKLLLAAGVGNGWNSLSKPKKVTKAENNILYEIDGQPALEFYQYYLNDSAPSLKYPLAVFENNTNKFYLRVPTAHDNQLNSIQFFGDIPQGATVQIMETNAQGILNSSQTSIADALKNYPGTEPAAAIFFSCVTRSSILGTKAATEYQGISAHLNSACPSIGFYTYGEIAPLQKDGAICLHHETAVSLILGTK</sequence>
<dbReference type="SMART" id="SM01204">
    <property type="entry name" value="FIST_C"/>
    <property type="match status" value="1"/>
</dbReference>
<dbReference type="AlphaFoldDB" id="A0A964FHK8"/>
<dbReference type="InterPro" id="IPR013702">
    <property type="entry name" value="FIST_domain_N"/>
</dbReference>
<evidence type="ECO:0000259" key="1">
    <source>
        <dbReference type="SMART" id="SM00897"/>
    </source>
</evidence>
<dbReference type="InterPro" id="IPR019494">
    <property type="entry name" value="FIST_C"/>
</dbReference>
<dbReference type="PANTHER" id="PTHR40252">
    <property type="entry name" value="BLR0328 PROTEIN"/>
    <property type="match status" value="1"/>
</dbReference>
<feature type="domain" description="FIST C-domain" evidence="2">
    <location>
        <begin position="228"/>
        <end position="362"/>
    </location>
</feature>
<dbReference type="PANTHER" id="PTHR40252:SF2">
    <property type="entry name" value="BLR0328 PROTEIN"/>
    <property type="match status" value="1"/>
</dbReference>
<name>A0A964FHK8_9CYAN</name>
<keyword evidence="4" id="KW-1185">Reference proteome</keyword>
<protein>
    <submittedName>
        <fullName evidence="3">FIST C-terminal domain-containing protein</fullName>
    </submittedName>
</protein>
<comment type="caution">
    <text evidence="3">The sequence shown here is derived from an EMBL/GenBank/DDBJ whole genome shotgun (WGS) entry which is preliminary data.</text>
</comment>
<dbReference type="Proteomes" id="UP000729733">
    <property type="component" value="Unassembled WGS sequence"/>
</dbReference>
<dbReference type="Pfam" id="PF08495">
    <property type="entry name" value="FIST"/>
    <property type="match status" value="1"/>
</dbReference>
<dbReference type="RefSeq" id="WP_229642242.1">
    <property type="nucleotide sequence ID" value="NZ_JADWDC010000069.1"/>
</dbReference>
<evidence type="ECO:0000259" key="2">
    <source>
        <dbReference type="SMART" id="SM01204"/>
    </source>
</evidence>
<gene>
    <name evidence="3" type="ORF">I4641_19435</name>
</gene>
<dbReference type="SMART" id="SM00897">
    <property type="entry name" value="FIST"/>
    <property type="match status" value="1"/>
</dbReference>
<accession>A0A964FHK8</accession>
<dbReference type="EMBL" id="JADWDC010000069">
    <property type="protein sequence ID" value="MCC0179142.1"/>
    <property type="molecule type" value="Genomic_DNA"/>
</dbReference>
<reference evidence="3" key="1">
    <citation type="journal article" date="2021" name="Antonie Van Leeuwenhoek">
        <title>Draft genome and description of Waterburya agarophytonicola gen. nov. sp. nov. (Pleurocapsales, Cyanobacteria): a seaweed symbiont.</title>
        <authorList>
            <person name="Bonthond G."/>
            <person name="Shalygin S."/>
            <person name="Bayer T."/>
            <person name="Weinberger F."/>
        </authorList>
    </citation>
    <scope>NUCLEOTIDE SEQUENCE</scope>
    <source>
        <strain evidence="3">KI4</strain>
    </source>
</reference>
<feature type="domain" description="FIST" evidence="1">
    <location>
        <begin position="33"/>
        <end position="227"/>
    </location>
</feature>
<evidence type="ECO:0000313" key="3">
    <source>
        <dbReference type="EMBL" id="MCC0179142.1"/>
    </source>
</evidence>
<organism evidence="3 4">
    <name type="scientific">Waterburya agarophytonicola KI4</name>
    <dbReference type="NCBI Taxonomy" id="2874699"/>
    <lineage>
        <taxon>Bacteria</taxon>
        <taxon>Bacillati</taxon>
        <taxon>Cyanobacteriota</taxon>
        <taxon>Cyanophyceae</taxon>
        <taxon>Pleurocapsales</taxon>
        <taxon>Hyellaceae</taxon>
        <taxon>Waterburya</taxon>
        <taxon>Waterburya agarophytonicola</taxon>
    </lineage>
</organism>
<proteinExistence type="predicted"/>
<dbReference type="Pfam" id="PF10442">
    <property type="entry name" value="FIST_C"/>
    <property type="match status" value="1"/>
</dbReference>
<evidence type="ECO:0000313" key="4">
    <source>
        <dbReference type="Proteomes" id="UP000729733"/>
    </source>
</evidence>